<dbReference type="AlphaFoldDB" id="A0A7G9RY33"/>
<evidence type="ECO:0008006" key="4">
    <source>
        <dbReference type="Google" id="ProtNLM"/>
    </source>
</evidence>
<feature type="transmembrane region" description="Helical" evidence="1">
    <location>
        <begin position="12"/>
        <end position="31"/>
    </location>
</feature>
<name>A0A7G9RY33_9FIRM</name>
<evidence type="ECO:0000313" key="3">
    <source>
        <dbReference type="Proteomes" id="UP000515928"/>
    </source>
</evidence>
<dbReference type="EMBL" id="CP060715">
    <property type="protein sequence ID" value="QNN60508.1"/>
    <property type="molecule type" value="Genomic_DNA"/>
</dbReference>
<dbReference type="KEGG" id="eio:H9L01_09060"/>
<sequence length="214" mass="23762">MFNKEKLTKNYGAIVMIGLVGTLISSILNFFMAGTSSSNHPFIYLLLTLASFVVTFFFAVFIETVAIHAYRNDDAITMDNFKAAFEHVNWGTALKINFIASFLIAIGLLLFVIPGIYLSLAFSFIGFLLYDEKGHSNLIKRSMELTDGYKLKILLGGIVISILTGAVSSIFGLFIKEPALIRTLASLVTLLAQPIYINYILDIYIEAYDQTVVE</sequence>
<accession>A0A7G9RY33</accession>
<feature type="transmembrane region" description="Helical" evidence="1">
    <location>
        <begin position="98"/>
        <end position="130"/>
    </location>
</feature>
<evidence type="ECO:0000256" key="1">
    <source>
        <dbReference type="SAM" id="Phobius"/>
    </source>
</evidence>
<organism evidence="2 3">
    <name type="scientific">Erysipelothrix inopinata</name>
    <dbReference type="NCBI Taxonomy" id="225084"/>
    <lineage>
        <taxon>Bacteria</taxon>
        <taxon>Bacillati</taxon>
        <taxon>Bacillota</taxon>
        <taxon>Erysipelotrichia</taxon>
        <taxon>Erysipelotrichales</taxon>
        <taxon>Erysipelotrichaceae</taxon>
        <taxon>Erysipelothrix</taxon>
    </lineage>
</organism>
<evidence type="ECO:0000313" key="2">
    <source>
        <dbReference type="EMBL" id="QNN60508.1"/>
    </source>
</evidence>
<keyword evidence="1" id="KW-0472">Membrane</keyword>
<feature type="transmembrane region" description="Helical" evidence="1">
    <location>
        <begin position="151"/>
        <end position="175"/>
    </location>
</feature>
<dbReference type="InterPro" id="IPR010380">
    <property type="entry name" value="DUF975"/>
</dbReference>
<gene>
    <name evidence="2" type="ORF">H9L01_09060</name>
</gene>
<dbReference type="PANTHER" id="PTHR40076:SF1">
    <property type="entry name" value="MEMBRANE PROTEIN"/>
    <property type="match status" value="1"/>
</dbReference>
<protein>
    <recommendedName>
        <fullName evidence="4">DUF975 family protein</fullName>
    </recommendedName>
</protein>
<keyword evidence="3" id="KW-1185">Reference proteome</keyword>
<feature type="transmembrane region" description="Helical" evidence="1">
    <location>
        <begin position="43"/>
        <end position="62"/>
    </location>
</feature>
<keyword evidence="1" id="KW-0812">Transmembrane</keyword>
<keyword evidence="1" id="KW-1133">Transmembrane helix</keyword>
<dbReference type="Proteomes" id="UP000515928">
    <property type="component" value="Chromosome"/>
</dbReference>
<dbReference type="PANTHER" id="PTHR40076">
    <property type="entry name" value="MEMBRANE PROTEIN-RELATED"/>
    <property type="match status" value="1"/>
</dbReference>
<reference evidence="2 3" key="1">
    <citation type="submission" date="2020-08" db="EMBL/GenBank/DDBJ databases">
        <title>Genome sequence of Erysipelothrix inopinata DSM 15511T.</title>
        <authorList>
            <person name="Hyun D.-W."/>
            <person name="Bae J.-W."/>
        </authorList>
    </citation>
    <scope>NUCLEOTIDE SEQUENCE [LARGE SCALE GENOMIC DNA]</scope>
    <source>
        <strain evidence="2 3">DSM 15511</strain>
    </source>
</reference>
<dbReference type="RefSeq" id="WP_187533636.1">
    <property type="nucleotide sequence ID" value="NZ_CBCSHU010000010.1"/>
</dbReference>
<proteinExistence type="predicted"/>